<gene>
    <name evidence="2" type="ORF">HKX39_08725</name>
</gene>
<dbReference type="PIRSF" id="PIRSF003174">
    <property type="entry name" value="CreA"/>
    <property type="match status" value="1"/>
</dbReference>
<name>A0A849P8Y3_9BURK</name>
<dbReference type="Proteomes" id="UP000537862">
    <property type="component" value="Unassembled WGS sequence"/>
</dbReference>
<organism evidence="2 3">
    <name type="scientific">Pelistega suis</name>
    <dbReference type="NCBI Taxonomy" id="1631957"/>
    <lineage>
        <taxon>Bacteria</taxon>
        <taxon>Pseudomonadati</taxon>
        <taxon>Pseudomonadota</taxon>
        <taxon>Betaproteobacteria</taxon>
        <taxon>Burkholderiales</taxon>
        <taxon>Alcaligenaceae</taxon>
        <taxon>Pelistega</taxon>
    </lineage>
</organism>
<dbReference type="EMBL" id="JABGBN010000007">
    <property type="protein sequence ID" value="NOL52245.1"/>
    <property type="molecule type" value="Genomic_DNA"/>
</dbReference>
<dbReference type="PANTHER" id="PTHR37952:SF2">
    <property type="entry name" value="PROTEIN CREA"/>
    <property type="match status" value="1"/>
</dbReference>
<proteinExistence type="predicted"/>
<comment type="caution">
    <text evidence="2">The sequence shown here is derived from an EMBL/GenBank/DDBJ whole genome shotgun (WGS) entry which is preliminary data.</text>
</comment>
<keyword evidence="1" id="KW-0732">Signal</keyword>
<dbReference type="RefSeq" id="WP_171680937.1">
    <property type="nucleotide sequence ID" value="NZ_JABGBN010000007.1"/>
</dbReference>
<feature type="signal peptide" evidence="1">
    <location>
        <begin position="1"/>
        <end position="24"/>
    </location>
</feature>
<evidence type="ECO:0000256" key="1">
    <source>
        <dbReference type="SAM" id="SignalP"/>
    </source>
</evidence>
<evidence type="ECO:0000313" key="3">
    <source>
        <dbReference type="Proteomes" id="UP000537862"/>
    </source>
</evidence>
<dbReference type="AlphaFoldDB" id="A0A849P8Y3"/>
<reference evidence="2 3" key="1">
    <citation type="submission" date="2020-05" db="EMBL/GenBank/DDBJ databases">
        <authorList>
            <person name="Niu N."/>
        </authorList>
    </citation>
    <scope>NUCLEOTIDE SEQUENCE [LARGE SCALE GENOMIC DNA]</scope>
    <source>
        <strain evidence="2 3">3340-03</strain>
    </source>
</reference>
<dbReference type="PANTHER" id="PTHR37952">
    <property type="match status" value="1"/>
</dbReference>
<dbReference type="InterPro" id="IPR010292">
    <property type="entry name" value="Uncharacterised_CreA"/>
</dbReference>
<feature type="chain" id="PRO_5032989040" evidence="1">
    <location>
        <begin position="25"/>
        <end position="166"/>
    </location>
</feature>
<sequence length="166" mass="18459">MFTLLKRLLCLSIFLFTPMSSIQAQEVDCVSTTWRVVNNDKVCVKAFKDPDIEGVVCHLSHAQTGGVSGALGIAENPARFSISCAQTGPLKSTKGIPPRQEKIFTQKMSLLFKDLNVNRIIDQVNNTIIYLVISEKIIDGSPYNSLSTVPLMPWNDQEPMVIFNKK</sequence>
<evidence type="ECO:0000313" key="2">
    <source>
        <dbReference type="EMBL" id="NOL52245.1"/>
    </source>
</evidence>
<keyword evidence="3" id="KW-1185">Reference proteome</keyword>
<dbReference type="GO" id="GO:0005829">
    <property type="term" value="C:cytosol"/>
    <property type="evidence" value="ECO:0007669"/>
    <property type="project" value="TreeGrafter"/>
</dbReference>
<protein>
    <submittedName>
        <fullName evidence="2">CreA family protein</fullName>
    </submittedName>
</protein>
<dbReference type="Pfam" id="PF05981">
    <property type="entry name" value="CreA"/>
    <property type="match status" value="1"/>
</dbReference>
<accession>A0A849P8Y3</accession>